<dbReference type="AlphaFoldDB" id="A0AAV2NKN5"/>
<dbReference type="EMBL" id="OZ034825">
    <property type="protein sequence ID" value="CAL1680767.1"/>
    <property type="molecule type" value="Genomic_DNA"/>
</dbReference>
<keyword evidence="3" id="KW-1185">Reference proteome</keyword>
<reference evidence="2" key="1">
    <citation type="submission" date="2024-04" db="EMBL/GenBank/DDBJ databases">
        <authorList>
            <consortium name="Molecular Ecology Group"/>
        </authorList>
    </citation>
    <scope>NUCLEOTIDE SEQUENCE</scope>
</reference>
<proteinExistence type="predicted"/>
<dbReference type="Proteomes" id="UP001497644">
    <property type="component" value="Chromosome 2"/>
</dbReference>
<accession>A0AAV2NKN5</accession>
<feature type="compositionally biased region" description="Polar residues" evidence="1">
    <location>
        <begin position="60"/>
        <end position="71"/>
    </location>
</feature>
<organism evidence="2 3">
    <name type="scientific">Lasius platythorax</name>
    <dbReference type="NCBI Taxonomy" id="488582"/>
    <lineage>
        <taxon>Eukaryota</taxon>
        <taxon>Metazoa</taxon>
        <taxon>Ecdysozoa</taxon>
        <taxon>Arthropoda</taxon>
        <taxon>Hexapoda</taxon>
        <taxon>Insecta</taxon>
        <taxon>Pterygota</taxon>
        <taxon>Neoptera</taxon>
        <taxon>Endopterygota</taxon>
        <taxon>Hymenoptera</taxon>
        <taxon>Apocrita</taxon>
        <taxon>Aculeata</taxon>
        <taxon>Formicoidea</taxon>
        <taxon>Formicidae</taxon>
        <taxon>Formicinae</taxon>
        <taxon>Lasius</taxon>
        <taxon>Lasius</taxon>
    </lineage>
</organism>
<gene>
    <name evidence="2" type="ORF">LPLAT_LOCUS6732</name>
</gene>
<evidence type="ECO:0000256" key="1">
    <source>
        <dbReference type="SAM" id="MobiDB-lite"/>
    </source>
</evidence>
<sequence>MRSIYRGRNILGTRLKLELDDEALLGLRQNALRVKATAAGTEQQDLMTGMSTRKRLQAATPLSTAETPTAF</sequence>
<evidence type="ECO:0000313" key="3">
    <source>
        <dbReference type="Proteomes" id="UP001497644"/>
    </source>
</evidence>
<protein>
    <submittedName>
        <fullName evidence="2">Uncharacterized protein</fullName>
    </submittedName>
</protein>
<name>A0AAV2NKN5_9HYME</name>
<evidence type="ECO:0000313" key="2">
    <source>
        <dbReference type="EMBL" id="CAL1680767.1"/>
    </source>
</evidence>
<feature type="region of interest" description="Disordered" evidence="1">
    <location>
        <begin position="43"/>
        <end position="71"/>
    </location>
</feature>